<evidence type="ECO:0000313" key="6">
    <source>
        <dbReference type="Proteomes" id="UP000827160"/>
    </source>
</evidence>
<dbReference type="GO" id="GO:0098015">
    <property type="term" value="C:virus tail"/>
    <property type="evidence" value="ECO:0007669"/>
    <property type="project" value="UniProtKB-KW"/>
</dbReference>
<protein>
    <submittedName>
        <fullName evidence="5">Tail spike protein</fullName>
    </submittedName>
</protein>
<proteinExistence type="predicted"/>
<sequence>MLDFALGYLNENDVTCRVGGEVDGAGAPVYRDITFLSETLVQISGAAPGNGVQVVFDRTVEKEDTIVHFSDGDVLDENNLDLSFKQILMVVHEALDGRTGTYTEHIDMGGYRIKNLGAPVDNTDAANKAYVDGRLTDNLAILADTEVARDAAQVSAAAAQVSADAALTSENKADTYSDAAFAASVEAENSEILARLWATEDEDVAVAGYPGQFSARHWALKAAQGLHDDVTISGDFTATGTGGLYSNHSFLDPGRQNAAVHRLSDRVLVGSAVDDTLEQNRIDRLVFSITRAGTTASVITDGVHGFSDGQKIILSGAAQPEYNGTFVISNVTANGFDYTVSGAPATPATADTDRVIRASTIVPGTQSWIEQRRWGSERLAQMAVLATDGNTAFLAAARTSDGPPGGDMGAQGGAFWGINDTTDNDYVYALSAEARRDPGAGTAQTFEGNIANGGDLVVLDPIAPFTPGATMAAWLASGGEQSTNLFELEDASVALGVVGNGARFMHAIMVGDDAVRTGGSAVALSSRSAHELAWFYGTPGSPGTKGSTLKSSVTSGTYATSLHFTNDGLAVQDLSGTNNFLVVTGDAASVNGVRVVAGASGLAPTVEASGPSADISLGYSAKGAGKHEFNNTVRASVGSNSAELDGAQGFLELVRSSAGGPGIDLKRNGSLDYEGRIYLDETTGGMNIISGIASADYVPTLGIASQAGTLAKGVSIGQVASGTVPDDDSTLAQMNTITITDDVAGGFSASFGTHKFVEGMTFSHSYGGTNMYGGRNSLAVYSRLQAPSNAANGNRNYCALTGVGDALTGDGGTALTYSDSKGAIFGGGATGGAAPGATNLHNVTAWEFNTAMRTDVPNGPSSVFAKSIIQLSGRSDDSVEGTGVNSMIWMYNQAANALWDAGLHIDGDLHTWPIKSGGDILRASGGPAGPWRVRDDGSIFGDGYQIGGDGNGAISLGKASVVSSPYMDWNAGFHPDFDVRIQVAGGDAGTPGRGTMAVTAGTFALASGTALQLGNAYAAGAPTPTGYIVVKDSTGTEYKIPAEVL</sequence>
<keyword evidence="2" id="KW-1227">Viral tail protein</keyword>
<dbReference type="Proteomes" id="UP000827160">
    <property type="component" value="Segment"/>
</dbReference>
<dbReference type="EMBL" id="MZ462995">
    <property type="protein sequence ID" value="QXP44059.1"/>
    <property type="molecule type" value="Genomic_DNA"/>
</dbReference>
<organism evidence="5 6">
    <name type="scientific">Stappia phage SI01</name>
    <dbReference type="NCBI Taxonomy" id="2847766"/>
    <lineage>
        <taxon>Viruses</taxon>
        <taxon>Duplodnaviria</taxon>
        <taxon>Heunggongvirae</taxon>
        <taxon>Uroviricota</taxon>
        <taxon>Caudoviricetes</taxon>
        <taxon>Autographivirales</taxon>
        <taxon>Dunnvirinae</taxon>
        <taxon>Songlingvirus</taxon>
        <taxon>Songlingvirus SI01</taxon>
    </lineage>
</organism>
<reference evidence="5" key="1">
    <citation type="submission" date="2021-06" db="EMBL/GenBank/DDBJ databases">
        <authorList>
            <person name="Nair S."/>
        </authorList>
    </citation>
    <scope>NUCLEOTIDE SEQUENCE</scope>
</reference>
<evidence type="ECO:0000256" key="3">
    <source>
        <dbReference type="ARBA" id="ARBA00022844"/>
    </source>
</evidence>
<keyword evidence="6" id="KW-1185">Reference proteome</keyword>
<comment type="subcellular location">
    <subcellularLocation>
        <location evidence="1">Virion</location>
    </subcellularLocation>
</comment>
<name>A0AAE7SN43_9CAUD</name>
<evidence type="ECO:0000256" key="1">
    <source>
        <dbReference type="ARBA" id="ARBA00004328"/>
    </source>
</evidence>
<keyword evidence="3" id="KW-0946">Virion</keyword>
<dbReference type="Gene3D" id="2.40.30.20">
    <property type="match status" value="1"/>
</dbReference>
<dbReference type="InterPro" id="IPR023366">
    <property type="entry name" value="ATP_synth_asu-like_sf"/>
</dbReference>
<accession>A0AAE7SN43</accession>
<evidence type="ECO:0000259" key="4">
    <source>
        <dbReference type="Pfam" id="PF03906"/>
    </source>
</evidence>
<evidence type="ECO:0000256" key="2">
    <source>
        <dbReference type="ARBA" id="ARBA00022732"/>
    </source>
</evidence>
<evidence type="ECO:0000313" key="5">
    <source>
        <dbReference type="EMBL" id="QXP44059.1"/>
    </source>
</evidence>
<dbReference type="Pfam" id="PF03906">
    <property type="entry name" value="Phage_T7_tail"/>
    <property type="match status" value="1"/>
</dbReference>
<feature type="domain" description="Bacteriophage T7 tail fibre protein-like N-terminal" evidence="4">
    <location>
        <begin position="3"/>
        <end position="101"/>
    </location>
</feature>
<dbReference type="InterPro" id="IPR005604">
    <property type="entry name" value="Phage_T7_tail_fibre-like_N"/>
</dbReference>